<protein>
    <recommendedName>
        <fullName evidence="4">UPAR/Ly6 domain-containing protein</fullName>
    </recommendedName>
</protein>
<dbReference type="SUPFAM" id="SSF57302">
    <property type="entry name" value="Snake toxin-like"/>
    <property type="match status" value="1"/>
</dbReference>
<keyword evidence="1" id="KW-0732">Signal</keyword>
<proteinExistence type="predicted"/>
<feature type="signal peptide" evidence="1">
    <location>
        <begin position="1"/>
        <end position="19"/>
    </location>
</feature>
<dbReference type="STRING" id="409849.ENSPMGP00000023700"/>
<feature type="chain" id="PRO_5017272293" description="UPAR/Ly6 domain-containing protein" evidence="1">
    <location>
        <begin position="20"/>
        <end position="89"/>
    </location>
</feature>
<dbReference type="Gene3D" id="2.10.60.10">
    <property type="entry name" value="CD59"/>
    <property type="match status" value="1"/>
</dbReference>
<evidence type="ECO:0000256" key="1">
    <source>
        <dbReference type="SAM" id="SignalP"/>
    </source>
</evidence>
<evidence type="ECO:0000313" key="3">
    <source>
        <dbReference type="Proteomes" id="UP000261520"/>
    </source>
</evidence>
<organism evidence="2 3">
    <name type="scientific">Periophthalmus magnuspinnatus</name>
    <dbReference type="NCBI Taxonomy" id="409849"/>
    <lineage>
        <taxon>Eukaryota</taxon>
        <taxon>Metazoa</taxon>
        <taxon>Chordata</taxon>
        <taxon>Craniata</taxon>
        <taxon>Vertebrata</taxon>
        <taxon>Euteleostomi</taxon>
        <taxon>Actinopterygii</taxon>
        <taxon>Neopterygii</taxon>
        <taxon>Teleostei</taxon>
        <taxon>Neoteleostei</taxon>
        <taxon>Acanthomorphata</taxon>
        <taxon>Gobiaria</taxon>
        <taxon>Gobiiformes</taxon>
        <taxon>Gobioidei</taxon>
        <taxon>Gobiidae</taxon>
        <taxon>Oxudercinae</taxon>
        <taxon>Periophthalmus</taxon>
    </lineage>
</organism>
<dbReference type="Ensembl" id="ENSPMGT00000025250.1">
    <property type="protein sequence ID" value="ENSPMGP00000023700.1"/>
    <property type="gene ID" value="ENSPMGG00000019167.1"/>
</dbReference>
<accession>A0A3B4B3W9</accession>
<sequence length="89" mass="9509">MKRTVILLLVVFVLSQSYALKCHCGGLRRCPGGPVETCQSFNQVCGSVIITAGATPNFFRGCMSASQCAALDNPGTSSAFCCRRDLCNR</sequence>
<keyword evidence="3" id="KW-1185">Reference proteome</keyword>
<evidence type="ECO:0000313" key="2">
    <source>
        <dbReference type="Ensembl" id="ENSPMGP00000023700.1"/>
    </source>
</evidence>
<reference evidence="2" key="1">
    <citation type="submission" date="2025-08" db="UniProtKB">
        <authorList>
            <consortium name="Ensembl"/>
        </authorList>
    </citation>
    <scope>IDENTIFICATION</scope>
</reference>
<dbReference type="AlphaFoldDB" id="A0A3B4B3W9"/>
<dbReference type="InterPro" id="IPR045860">
    <property type="entry name" value="Snake_toxin-like_sf"/>
</dbReference>
<dbReference type="Proteomes" id="UP000261520">
    <property type="component" value="Unplaced"/>
</dbReference>
<name>A0A3B4B3W9_9GOBI</name>
<evidence type="ECO:0008006" key="4">
    <source>
        <dbReference type="Google" id="ProtNLM"/>
    </source>
</evidence>
<reference evidence="2" key="2">
    <citation type="submission" date="2025-09" db="UniProtKB">
        <authorList>
            <consortium name="Ensembl"/>
        </authorList>
    </citation>
    <scope>IDENTIFICATION</scope>
</reference>